<protein>
    <recommendedName>
        <fullName evidence="8">ABC transporter domain-containing protein</fullName>
    </recommendedName>
</protein>
<evidence type="ECO:0000256" key="7">
    <source>
        <dbReference type="SAM" id="Phobius"/>
    </source>
</evidence>
<gene>
    <name evidence="9" type="ORF">NTJ_08119</name>
</gene>
<evidence type="ECO:0000256" key="1">
    <source>
        <dbReference type="ARBA" id="ARBA00004141"/>
    </source>
</evidence>
<dbReference type="InterPro" id="IPR003439">
    <property type="entry name" value="ABC_transporter-like_ATP-bd"/>
</dbReference>
<feature type="transmembrane region" description="Helical" evidence="7">
    <location>
        <begin position="520"/>
        <end position="542"/>
    </location>
</feature>
<evidence type="ECO:0000256" key="6">
    <source>
        <dbReference type="ARBA" id="ARBA00023136"/>
    </source>
</evidence>
<dbReference type="EMBL" id="AP028914">
    <property type="protein sequence ID" value="BES95310.1"/>
    <property type="molecule type" value="Genomic_DNA"/>
</dbReference>
<evidence type="ECO:0000259" key="8">
    <source>
        <dbReference type="PROSITE" id="PS50893"/>
    </source>
</evidence>
<feature type="transmembrane region" description="Helical" evidence="7">
    <location>
        <begin position="562"/>
        <end position="584"/>
    </location>
</feature>
<evidence type="ECO:0000256" key="5">
    <source>
        <dbReference type="ARBA" id="ARBA00022989"/>
    </source>
</evidence>
<keyword evidence="4" id="KW-0067">ATP-binding</keyword>
<dbReference type="PANTHER" id="PTHR43038:SF3">
    <property type="entry name" value="ABC TRANSPORTER G FAMILY MEMBER 20 ISOFORM X1"/>
    <property type="match status" value="1"/>
</dbReference>
<feature type="domain" description="ABC transporter" evidence="8">
    <location>
        <begin position="8"/>
        <end position="228"/>
    </location>
</feature>
<keyword evidence="10" id="KW-1185">Reference proteome</keyword>
<feature type="transmembrane region" description="Helical" evidence="7">
    <location>
        <begin position="486"/>
        <end position="508"/>
    </location>
</feature>
<feature type="transmembrane region" description="Helical" evidence="7">
    <location>
        <begin position="285"/>
        <end position="304"/>
    </location>
</feature>
<keyword evidence="5 7" id="KW-1133">Transmembrane helix</keyword>
<evidence type="ECO:0000256" key="4">
    <source>
        <dbReference type="ARBA" id="ARBA00022840"/>
    </source>
</evidence>
<dbReference type="Proteomes" id="UP001307889">
    <property type="component" value="Chromosome 6"/>
</dbReference>
<comment type="subcellular location">
    <subcellularLocation>
        <location evidence="1">Membrane</location>
        <topology evidence="1">Multi-pass membrane protein</topology>
    </subcellularLocation>
</comment>
<keyword evidence="6 7" id="KW-0472">Membrane</keyword>
<keyword evidence="3" id="KW-0547">Nucleotide-binding</keyword>
<evidence type="ECO:0000256" key="3">
    <source>
        <dbReference type="ARBA" id="ARBA00022741"/>
    </source>
</evidence>
<dbReference type="InterPro" id="IPR013525">
    <property type="entry name" value="ABC2_TM"/>
</dbReference>
<proteinExistence type="predicted"/>
<dbReference type="PROSITE" id="PS00211">
    <property type="entry name" value="ABC_TRANSPORTER_1"/>
    <property type="match status" value="1"/>
</dbReference>
<dbReference type="PANTHER" id="PTHR43038">
    <property type="entry name" value="ATP-BINDING CASSETTE, SUB-FAMILY H, MEMBER 1"/>
    <property type="match status" value="1"/>
</dbReference>
<evidence type="ECO:0000313" key="10">
    <source>
        <dbReference type="Proteomes" id="UP001307889"/>
    </source>
</evidence>
<organism evidence="9 10">
    <name type="scientific">Nesidiocoris tenuis</name>
    <dbReference type="NCBI Taxonomy" id="355587"/>
    <lineage>
        <taxon>Eukaryota</taxon>
        <taxon>Metazoa</taxon>
        <taxon>Ecdysozoa</taxon>
        <taxon>Arthropoda</taxon>
        <taxon>Hexapoda</taxon>
        <taxon>Insecta</taxon>
        <taxon>Pterygota</taxon>
        <taxon>Neoptera</taxon>
        <taxon>Paraneoptera</taxon>
        <taxon>Hemiptera</taxon>
        <taxon>Heteroptera</taxon>
        <taxon>Panheteroptera</taxon>
        <taxon>Cimicomorpha</taxon>
        <taxon>Miridae</taxon>
        <taxon>Dicyphina</taxon>
        <taxon>Nesidiocoris</taxon>
    </lineage>
</organism>
<evidence type="ECO:0000313" key="9">
    <source>
        <dbReference type="EMBL" id="BES95310.1"/>
    </source>
</evidence>
<sequence>MKEDSPMVRVSNAYKTYGHEMVLNGFNMAVRKKQIYGLLGPSGCGKTVLLNCILGIRPLDSGLVELGVTRKSDVGYMPQEIGLFKEFTIKETLTFYGRIFGLNGKAVKTRSAELTAFLELPDWQCLIGKLSGGEQRRVSLAVALLHKPSLLVLDEPTVGIDPLLSMNVWQFLQEATREGVTVILTTHYVEEARMANMVGLMRNGQLLIEDSPTNIMTQLNSDTLEGAFYLLSRDHQASIMGANETPQFPKERYEGKLLNNESFISWNRFLAQLVKNYIWIKRNTVIIGLLLILPVMQSFFYSAGFGHFPKSAKIAAVTDEITFGEFSTDCFSQEIFQGDEDMNCTIAPPFSCYLLQLMNNSADLVVFSSSEEAKNAVLTNDAWAFLHIPANFSVGIAQIFLRGPLSAESQEDLDETLDQMAIHVQMDSSDYVINLLLRKMFLEKFRDFVEDLTQSCGLPKRFASMPVRFMEPIFGTKEPEFTDGGLAGFFCSFCFFFTVLFTSGSVMMEKLAGVLDRSMVAGMTYFEIVTAHLIVQFVLVFVQKSMMFAVFYGVYSSPFLGSPVLAVAVLFLIELVGVSYGFFITEIFVSDRLVTYATIGITLAVFGVGGIIWPPEGQHPILQNTVWAFPVTPALESYKSITLKGYNLTNYVVWKGVLSCFVWISIFTAATFVVYRTKRRSLK</sequence>
<name>A0ABN7AWH8_9HEMI</name>
<dbReference type="Pfam" id="PF00005">
    <property type="entry name" value="ABC_tran"/>
    <property type="match status" value="1"/>
</dbReference>
<feature type="transmembrane region" description="Helical" evidence="7">
    <location>
        <begin position="652"/>
        <end position="675"/>
    </location>
</feature>
<dbReference type="Gene3D" id="3.40.50.300">
    <property type="entry name" value="P-loop containing nucleotide triphosphate hydrolases"/>
    <property type="match status" value="1"/>
</dbReference>
<dbReference type="SUPFAM" id="SSF52540">
    <property type="entry name" value="P-loop containing nucleoside triphosphate hydrolases"/>
    <property type="match status" value="1"/>
</dbReference>
<evidence type="ECO:0000256" key="2">
    <source>
        <dbReference type="ARBA" id="ARBA00022692"/>
    </source>
</evidence>
<keyword evidence="2 7" id="KW-0812">Transmembrane</keyword>
<dbReference type="InterPro" id="IPR017871">
    <property type="entry name" value="ABC_transporter-like_CS"/>
</dbReference>
<reference evidence="9 10" key="1">
    <citation type="submission" date="2023-09" db="EMBL/GenBank/DDBJ databases">
        <title>Nesidiocoris tenuis whole genome shotgun sequence.</title>
        <authorList>
            <person name="Shibata T."/>
            <person name="Shimoda M."/>
            <person name="Kobayashi T."/>
            <person name="Uehara T."/>
        </authorList>
    </citation>
    <scope>NUCLEOTIDE SEQUENCE [LARGE SCALE GENOMIC DNA]</scope>
    <source>
        <strain evidence="9 10">Japan</strain>
    </source>
</reference>
<dbReference type="InterPro" id="IPR027417">
    <property type="entry name" value="P-loop_NTPase"/>
</dbReference>
<dbReference type="Pfam" id="PF12698">
    <property type="entry name" value="ABC2_membrane_3"/>
    <property type="match status" value="1"/>
</dbReference>
<dbReference type="InterPro" id="IPR003593">
    <property type="entry name" value="AAA+_ATPase"/>
</dbReference>
<feature type="transmembrane region" description="Helical" evidence="7">
    <location>
        <begin position="593"/>
        <end position="613"/>
    </location>
</feature>
<dbReference type="PROSITE" id="PS50893">
    <property type="entry name" value="ABC_TRANSPORTER_2"/>
    <property type="match status" value="1"/>
</dbReference>
<dbReference type="CDD" id="cd03230">
    <property type="entry name" value="ABC_DR_subfamily_A"/>
    <property type="match status" value="1"/>
</dbReference>
<accession>A0ABN7AWH8</accession>
<dbReference type="SMART" id="SM00382">
    <property type="entry name" value="AAA"/>
    <property type="match status" value="1"/>
</dbReference>